<keyword evidence="3" id="KW-1185">Reference proteome</keyword>
<name>A0A2H3D347_ARMGA</name>
<sequence length="296" mass="33817">MGISVNHAASSQFHNRQTCRCRIKPKLLPTTPTSRLNERHLFHFKISYFRSSFRGGIHTDGKALLQATERKFLWAWVNGSGTYHPQHIRRYRPSPPISSLPPFARHTPDLVRRMTDDVTSSQHKIAVWRVQKCRSWAWTSPTIQAGRGLATFEDRRRIDQEGGTKISLWGDPSAGSCIHTPFLPSSSRAPLFEKSAPDGDTSSWAVYFEGWRRHLNVRAMQEIIPMCRFRDGAHACSILTKNNRPAPQNKHSSFNNSQQDKYQACSRERRKTIPRSKDLISNILPLFRGLVVLTCA</sequence>
<proteinExistence type="predicted"/>
<dbReference type="InParanoid" id="A0A2H3D347"/>
<protein>
    <submittedName>
        <fullName evidence="2">Uncharacterized protein</fullName>
    </submittedName>
</protein>
<accession>A0A2H3D347</accession>
<evidence type="ECO:0000313" key="2">
    <source>
        <dbReference type="EMBL" id="PBK89695.1"/>
    </source>
</evidence>
<dbReference type="EMBL" id="KZ293668">
    <property type="protein sequence ID" value="PBK89695.1"/>
    <property type="molecule type" value="Genomic_DNA"/>
</dbReference>
<dbReference type="Proteomes" id="UP000217790">
    <property type="component" value="Unassembled WGS sequence"/>
</dbReference>
<feature type="compositionally biased region" description="Polar residues" evidence="1">
    <location>
        <begin position="241"/>
        <end position="261"/>
    </location>
</feature>
<dbReference type="AlphaFoldDB" id="A0A2H3D347"/>
<organism evidence="2 3">
    <name type="scientific">Armillaria gallica</name>
    <name type="common">Bulbous honey fungus</name>
    <name type="synonym">Armillaria bulbosa</name>
    <dbReference type="NCBI Taxonomy" id="47427"/>
    <lineage>
        <taxon>Eukaryota</taxon>
        <taxon>Fungi</taxon>
        <taxon>Dikarya</taxon>
        <taxon>Basidiomycota</taxon>
        <taxon>Agaricomycotina</taxon>
        <taxon>Agaricomycetes</taxon>
        <taxon>Agaricomycetidae</taxon>
        <taxon>Agaricales</taxon>
        <taxon>Marasmiineae</taxon>
        <taxon>Physalacriaceae</taxon>
        <taxon>Armillaria</taxon>
    </lineage>
</organism>
<feature type="region of interest" description="Disordered" evidence="1">
    <location>
        <begin position="241"/>
        <end position="269"/>
    </location>
</feature>
<evidence type="ECO:0000256" key="1">
    <source>
        <dbReference type="SAM" id="MobiDB-lite"/>
    </source>
</evidence>
<gene>
    <name evidence="2" type="ORF">ARMGADRAFT_1083657</name>
</gene>
<reference evidence="3" key="1">
    <citation type="journal article" date="2017" name="Nat. Ecol. Evol.">
        <title>Genome expansion and lineage-specific genetic innovations in the forest pathogenic fungi Armillaria.</title>
        <authorList>
            <person name="Sipos G."/>
            <person name="Prasanna A.N."/>
            <person name="Walter M.C."/>
            <person name="O'Connor E."/>
            <person name="Balint B."/>
            <person name="Krizsan K."/>
            <person name="Kiss B."/>
            <person name="Hess J."/>
            <person name="Varga T."/>
            <person name="Slot J."/>
            <person name="Riley R."/>
            <person name="Boka B."/>
            <person name="Rigling D."/>
            <person name="Barry K."/>
            <person name="Lee J."/>
            <person name="Mihaltcheva S."/>
            <person name="LaButti K."/>
            <person name="Lipzen A."/>
            <person name="Waldron R."/>
            <person name="Moloney N.M."/>
            <person name="Sperisen C."/>
            <person name="Kredics L."/>
            <person name="Vagvoelgyi C."/>
            <person name="Patrignani A."/>
            <person name="Fitzpatrick D."/>
            <person name="Nagy I."/>
            <person name="Doyle S."/>
            <person name="Anderson J.B."/>
            <person name="Grigoriev I.V."/>
            <person name="Gueldener U."/>
            <person name="Muensterkoetter M."/>
            <person name="Nagy L.G."/>
        </authorList>
    </citation>
    <scope>NUCLEOTIDE SEQUENCE [LARGE SCALE GENOMIC DNA]</scope>
    <source>
        <strain evidence="3">Ar21-2</strain>
    </source>
</reference>
<evidence type="ECO:0000313" key="3">
    <source>
        <dbReference type="Proteomes" id="UP000217790"/>
    </source>
</evidence>